<dbReference type="GO" id="GO:0004674">
    <property type="term" value="F:protein serine/threonine kinase activity"/>
    <property type="evidence" value="ECO:0007669"/>
    <property type="project" value="UniProtKB-KW"/>
</dbReference>
<evidence type="ECO:0000259" key="1">
    <source>
        <dbReference type="Pfam" id="PF01636"/>
    </source>
</evidence>
<evidence type="ECO:0000313" key="3">
    <source>
        <dbReference type="Proteomes" id="UP000052022"/>
    </source>
</evidence>
<gene>
    <name evidence="2" type="ORF">TRM7557_02533</name>
</gene>
<dbReference type="Pfam" id="PF01636">
    <property type="entry name" value="APH"/>
    <property type="match status" value="1"/>
</dbReference>
<feature type="domain" description="Aminoglycoside phosphotransferase" evidence="1">
    <location>
        <begin position="24"/>
        <end position="247"/>
    </location>
</feature>
<keyword evidence="2" id="KW-0723">Serine/threonine-protein kinase</keyword>
<dbReference type="OrthoDB" id="9809275at2"/>
<dbReference type="RefSeq" id="WP_058290552.1">
    <property type="nucleotide sequence ID" value="NZ_CYSD01000037.1"/>
</dbReference>
<reference evidence="2 3" key="1">
    <citation type="submission" date="2015-09" db="EMBL/GenBank/DDBJ databases">
        <authorList>
            <consortium name="Swine Surveillance"/>
        </authorList>
    </citation>
    <scope>NUCLEOTIDE SEQUENCE [LARGE SCALE GENOMIC DNA]</scope>
    <source>
        <strain evidence="2 3">CECT 7557</strain>
    </source>
</reference>
<dbReference type="STRING" id="928856.SAMN04488049_101185"/>
<name>A0A0P1GWR9_9RHOB</name>
<dbReference type="EMBL" id="CYSD01000037">
    <property type="protein sequence ID" value="CUH79709.1"/>
    <property type="molecule type" value="Genomic_DNA"/>
</dbReference>
<organism evidence="2 3">
    <name type="scientific">Tritonibacter multivorans</name>
    <dbReference type="NCBI Taxonomy" id="928856"/>
    <lineage>
        <taxon>Bacteria</taxon>
        <taxon>Pseudomonadati</taxon>
        <taxon>Pseudomonadota</taxon>
        <taxon>Alphaproteobacteria</taxon>
        <taxon>Rhodobacterales</taxon>
        <taxon>Paracoccaceae</taxon>
        <taxon>Tritonibacter</taxon>
    </lineage>
</organism>
<dbReference type="Proteomes" id="UP000052022">
    <property type="component" value="Unassembled WGS sequence"/>
</dbReference>
<keyword evidence="3" id="KW-1185">Reference proteome</keyword>
<dbReference type="Gene3D" id="3.90.1200.10">
    <property type="match status" value="1"/>
</dbReference>
<sequence length="332" mass="36982">MTNRDAEIAAFLAGTPWESWQRHPLAGDASLRRYERLQDNSGQSVVLMDAPVDSNGPMDAYLNVTALLQNRDVSVPAILHQDPKAGLLLLEDLGDALFAAVIEDSPDQESTLYEAATDFLAALHKQNGPDLAALTPPVLAEMTSLAFTEYRQAVLGDDAPRLRAEFERKFEAILHETLTGDMVFVHRDFHAQNLMWLPDRSGHARVGVIDFQDARRGHRAYDLVSLLQDARRDVPATIERQMIDRYIAITGQDGQTFQTAYAVIGVQRNMRILGIFARLARTMGKPQYLDLMPRVWAHFIQGLEHPALAPVSEDLRTALPAPTADVLRQLTP</sequence>
<keyword evidence="2" id="KW-0418">Kinase</keyword>
<dbReference type="SUPFAM" id="SSF56112">
    <property type="entry name" value="Protein kinase-like (PK-like)"/>
    <property type="match status" value="1"/>
</dbReference>
<dbReference type="AlphaFoldDB" id="A0A0P1GWR9"/>
<protein>
    <submittedName>
        <fullName evidence="2">Serine/threonine protein kinase</fullName>
    </submittedName>
</protein>
<keyword evidence="2" id="KW-0808">Transferase</keyword>
<dbReference type="Gene3D" id="3.30.200.20">
    <property type="entry name" value="Phosphorylase Kinase, domain 1"/>
    <property type="match status" value="1"/>
</dbReference>
<dbReference type="InterPro" id="IPR011009">
    <property type="entry name" value="Kinase-like_dom_sf"/>
</dbReference>
<proteinExistence type="predicted"/>
<dbReference type="InterPro" id="IPR002575">
    <property type="entry name" value="Aminoglycoside_PTrfase"/>
</dbReference>
<evidence type="ECO:0000313" key="2">
    <source>
        <dbReference type="EMBL" id="CUH79709.1"/>
    </source>
</evidence>
<accession>A0A0P1GWR9</accession>